<dbReference type="HAMAP" id="MF_01497">
    <property type="entry name" value="SrkA_kinase"/>
    <property type="match status" value="1"/>
</dbReference>
<dbReference type="Proteomes" id="UP001060414">
    <property type="component" value="Chromosome"/>
</dbReference>
<feature type="binding site" evidence="11">
    <location>
        <position position="207"/>
    </location>
    <ligand>
        <name>Mg(2+)</name>
        <dbReference type="ChEBI" id="CHEBI:18420"/>
    </ligand>
</feature>
<evidence type="ECO:0000256" key="4">
    <source>
        <dbReference type="ARBA" id="ARBA00022679"/>
    </source>
</evidence>
<comment type="catalytic activity">
    <reaction evidence="11">
        <text>L-seryl-[protein] + ATP = O-phospho-L-seryl-[protein] + ADP + H(+)</text>
        <dbReference type="Rhea" id="RHEA:17989"/>
        <dbReference type="Rhea" id="RHEA-COMP:9863"/>
        <dbReference type="Rhea" id="RHEA-COMP:11604"/>
        <dbReference type="ChEBI" id="CHEBI:15378"/>
        <dbReference type="ChEBI" id="CHEBI:29999"/>
        <dbReference type="ChEBI" id="CHEBI:30616"/>
        <dbReference type="ChEBI" id="CHEBI:83421"/>
        <dbReference type="ChEBI" id="CHEBI:456216"/>
        <dbReference type="EC" id="2.7.11.1"/>
    </reaction>
</comment>
<evidence type="ECO:0000256" key="5">
    <source>
        <dbReference type="ARBA" id="ARBA00022723"/>
    </source>
</evidence>
<sequence>MTVSEHPFERLTPDFVMDAVESRGFRCDCRTLALNSYENRVYQVGIEEGEPLIAKFYRPGRWSDAQILEEHAFALELCDHELPVVAPLIDHTGTTLLHFGDFRFALYPRRGGHAPEFDHGDNLLIMGRLLGRLHRIGATRPFSHRPRLDLDTFGRESVSFIRENFIPAEYHDNYVALTTELLHILDELINAVAPRYIRTHGDCHAGNILWREDAPHLVDLDDARMAPAIQDLWMMLSGKRRRQSLQLSEILEGYSEFLDFSVGELRLIEVLRSLRILHYSAWLGRRWSDPAFPHHFSWFNTPRYWSEHILELREQIAALQEPPLQLP</sequence>
<evidence type="ECO:0000256" key="7">
    <source>
        <dbReference type="ARBA" id="ARBA00022777"/>
    </source>
</evidence>
<proteinExistence type="inferred from homology"/>
<dbReference type="PANTHER" id="PTHR39573:SF1">
    <property type="entry name" value="STRESS RESPONSE KINASE A"/>
    <property type="match status" value="1"/>
</dbReference>
<dbReference type="Gene3D" id="3.30.200.70">
    <property type="match status" value="1"/>
</dbReference>
<comment type="similarity">
    <text evidence="11">Belongs to the SrkA/RdoA protein kinase family.</text>
</comment>
<keyword evidence="2 11" id="KW-0723">Serine/threonine-protein kinase</keyword>
<organism evidence="13 14">
    <name type="scientific">Geoalkalibacter halelectricus</name>
    <dbReference type="NCBI Taxonomy" id="2847045"/>
    <lineage>
        <taxon>Bacteria</taxon>
        <taxon>Pseudomonadati</taxon>
        <taxon>Thermodesulfobacteriota</taxon>
        <taxon>Desulfuromonadia</taxon>
        <taxon>Desulfuromonadales</taxon>
        <taxon>Geoalkalibacteraceae</taxon>
        <taxon>Geoalkalibacter</taxon>
    </lineage>
</organism>
<dbReference type="EC" id="2.7.11.1" evidence="11"/>
<dbReference type="Gene3D" id="1.10.510.10">
    <property type="entry name" value="Transferase(Phosphotransferase) domain 1"/>
    <property type="match status" value="1"/>
</dbReference>
<dbReference type="Gene3D" id="1.20.1270.170">
    <property type="match status" value="1"/>
</dbReference>
<dbReference type="PANTHER" id="PTHR39573">
    <property type="entry name" value="STRESS RESPONSE KINASE A"/>
    <property type="match status" value="1"/>
</dbReference>
<reference evidence="13" key="1">
    <citation type="journal article" date="2022" name="Environ. Microbiol.">
        <title>Geoalkalibacter halelectricus SAP #1 sp. nov. possessing extracellular electron transfer and mineral#reducing capabilities from a haloalkaline environment.</title>
        <authorList>
            <person name="Yadav S."/>
            <person name="Singh R."/>
            <person name="Sundharam S.S."/>
            <person name="Chaudhary S."/>
            <person name="Krishnamurthi S."/>
            <person name="Patil S.A."/>
        </authorList>
    </citation>
    <scope>NUCLEOTIDE SEQUENCE</scope>
    <source>
        <strain evidence="13">SAP-1</strain>
    </source>
</reference>
<keyword evidence="7 11" id="KW-0418">Kinase</keyword>
<feature type="domain" description="Aminoglycoside phosphotransferase" evidence="12">
    <location>
        <begin position="36"/>
        <end position="257"/>
    </location>
</feature>
<comment type="function">
    <text evidence="11">A protein kinase that phosphorylates Ser and Thr residues. Probably acts to suppress the effects of stress linked to accumulation of reactive oxygen species. Probably involved in the extracytoplasmic stress response.</text>
</comment>
<evidence type="ECO:0000256" key="1">
    <source>
        <dbReference type="ARBA" id="ARBA00022490"/>
    </source>
</evidence>
<keyword evidence="10 11" id="KW-0346">Stress response</keyword>
<evidence type="ECO:0000256" key="3">
    <source>
        <dbReference type="ARBA" id="ARBA00022553"/>
    </source>
</evidence>
<dbReference type="RefSeq" id="WP_260747383.1">
    <property type="nucleotide sequence ID" value="NZ_CP092109.1"/>
</dbReference>
<dbReference type="Pfam" id="PF01636">
    <property type="entry name" value="APH"/>
    <property type="match status" value="1"/>
</dbReference>
<comment type="subunit">
    <text evidence="11">Monomer.</text>
</comment>
<evidence type="ECO:0000313" key="13">
    <source>
        <dbReference type="EMBL" id="UWZ79028.1"/>
    </source>
</evidence>
<comment type="cofactor">
    <cofactor evidence="11">
        <name>Mg(2+)</name>
        <dbReference type="ChEBI" id="CHEBI:18420"/>
    </cofactor>
</comment>
<evidence type="ECO:0000256" key="11">
    <source>
        <dbReference type="HAMAP-Rule" id="MF_01497"/>
    </source>
</evidence>
<gene>
    <name evidence="11" type="primary">srkA</name>
    <name evidence="13" type="ORF">L9S41_15285</name>
</gene>
<keyword evidence="1 11" id="KW-0963">Cytoplasm</keyword>
<evidence type="ECO:0000256" key="9">
    <source>
        <dbReference type="ARBA" id="ARBA00022842"/>
    </source>
</evidence>
<keyword evidence="5 11" id="KW-0479">Metal-binding</keyword>
<comment type="catalytic activity">
    <reaction evidence="11">
        <text>L-threonyl-[protein] + ATP = O-phospho-L-threonyl-[protein] + ADP + H(+)</text>
        <dbReference type="Rhea" id="RHEA:46608"/>
        <dbReference type="Rhea" id="RHEA-COMP:11060"/>
        <dbReference type="Rhea" id="RHEA-COMP:11605"/>
        <dbReference type="ChEBI" id="CHEBI:15378"/>
        <dbReference type="ChEBI" id="CHEBI:30013"/>
        <dbReference type="ChEBI" id="CHEBI:30616"/>
        <dbReference type="ChEBI" id="CHEBI:61977"/>
        <dbReference type="ChEBI" id="CHEBI:456216"/>
        <dbReference type="EC" id="2.7.11.1"/>
    </reaction>
</comment>
<dbReference type="InterPro" id="IPR002575">
    <property type="entry name" value="Aminoglycoside_PTrfase"/>
</dbReference>
<keyword evidence="4 11" id="KW-0808">Transferase</keyword>
<evidence type="ECO:0000256" key="2">
    <source>
        <dbReference type="ARBA" id="ARBA00022527"/>
    </source>
</evidence>
<dbReference type="InterPro" id="IPR011009">
    <property type="entry name" value="Kinase-like_dom_sf"/>
</dbReference>
<feature type="active site" description="Proton acceptor" evidence="11">
    <location>
        <position position="202"/>
    </location>
</feature>
<feature type="site" description="ATP" evidence="11">
    <location>
        <position position="36"/>
    </location>
</feature>
<keyword evidence="6 11" id="KW-0547">Nucleotide-binding</keyword>
<evidence type="ECO:0000313" key="14">
    <source>
        <dbReference type="Proteomes" id="UP001060414"/>
    </source>
</evidence>
<evidence type="ECO:0000256" key="8">
    <source>
        <dbReference type="ARBA" id="ARBA00022840"/>
    </source>
</evidence>
<dbReference type="GO" id="GO:0004674">
    <property type="term" value="F:protein serine/threonine kinase activity"/>
    <property type="evidence" value="ECO:0007669"/>
    <property type="project" value="UniProtKB-KW"/>
</dbReference>
<feature type="binding site" evidence="11">
    <location>
        <position position="219"/>
    </location>
    <ligand>
        <name>Mg(2+)</name>
        <dbReference type="ChEBI" id="CHEBI:18420"/>
    </ligand>
</feature>
<keyword evidence="14" id="KW-1185">Reference proteome</keyword>
<keyword evidence="3 11" id="KW-0597">Phosphoprotein</keyword>
<dbReference type="NCBIfam" id="NF008738">
    <property type="entry name" value="PRK11768.1"/>
    <property type="match status" value="1"/>
</dbReference>
<feature type="active site" evidence="11">
    <location>
        <position position="219"/>
    </location>
</feature>
<dbReference type="EMBL" id="CP092109">
    <property type="protein sequence ID" value="UWZ79028.1"/>
    <property type="molecule type" value="Genomic_DNA"/>
</dbReference>
<protein>
    <recommendedName>
        <fullName evidence="11">Stress response kinase A</fullName>
        <ecNumber evidence="11">2.7.11.1</ecNumber>
    </recommendedName>
    <alternativeName>
        <fullName evidence="11">Serine/threonine-protein kinase SrkA</fullName>
    </alternativeName>
</protein>
<dbReference type="SUPFAM" id="SSF56112">
    <property type="entry name" value="Protein kinase-like (PK-like)"/>
    <property type="match status" value="1"/>
</dbReference>
<keyword evidence="9 11" id="KW-0460">Magnesium</keyword>
<comment type="subcellular location">
    <subcellularLocation>
        <location evidence="11">Cytoplasm</location>
    </subcellularLocation>
</comment>
<accession>A0ABY5ZK98</accession>
<evidence type="ECO:0000256" key="10">
    <source>
        <dbReference type="ARBA" id="ARBA00023016"/>
    </source>
</evidence>
<keyword evidence="8 11" id="KW-0067">ATP-binding</keyword>
<name>A0ABY5ZK98_9BACT</name>
<evidence type="ECO:0000256" key="6">
    <source>
        <dbReference type="ARBA" id="ARBA00022741"/>
    </source>
</evidence>
<evidence type="ECO:0000259" key="12">
    <source>
        <dbReference type="Pfam" id="PF01636"/>
    </source>
</evidence>
<dbReference type="InterPro" id="IPR032882">
    <property type="entry name" value="SrkA/RdoA"/>
</dbReference>